<reference evidence="3" key="1">
    <citation type="submission" date="2009-04" db="EMBL/GenBank/DDBJ databases">
        <authorList>
            <person name="Weinstock G."/>
            <person name="Sodergren E."/>
            <person name="Clifton S."/>
            <person name="Fulton L."/>
            <person name="Fulton B."/>
            <person name="Courtney L."/>
            <person name="Fronick C."/>
            <person name="Harrison M."/>
            <person name="Strong C."/>
            <person name="Farmer C."/>
            <person name="Delahaunty K."/>
            <person name="Markovic C."/>
            <person name="Hall O."/>
            <person name="Minx P."/>
            <person name="Tomlinson C."/>
            <person name="Mitreva M."/>
            <person name="Nelson J."/>
            <person name="Hou S."/>
            <person name="Wollam A."/>
            <person name="Pepin K.H."/>
            <person name="Johnson M."/>
            <person name="Bhonagiri V."/>
            <person name="Nash W.E."/>
            <person name="Warren W."/>
            <person name="Chinwalla A."/>
            <person name="Mardis E.R."/>
            <person name="Wilson R.K."/>
        </authorList>
    </citation>
    <scope>NUCLEOTIDE SEQUENCE [LARGE SCALE GENOMIC DNA]</scope>
    <source>
        <strain evidence="3">ATCC 17748</strain>
    </source>
</reference>
<keyword evidence="4" id="KW-1185">Reference proteome</keyword>
<dbReference type="Proteomes" id="UP000003529">
    <property type="component" value="Unassembled WGS sequence"/>
</dbReference>
<dbReference type="Gene3D" id="3.40.630.10">
    <property type="entry name" value="Zn peptidases"/>
    <property type="match status" value="1"/>
</dbReference>
<evidence type="ECO:0000313" key="3">
    <source>
        <dbReference type="EMBL" id="EEP65229.1"/>
    </source>
</evidence>
<dbReference type="eggNOG" id="COG1473">
    <property type="taxonomic scope" value="Bacteria"/>
</dbReference>
<dbReference type="Pfam" id="PF07687">
    <property type="entry name" value="M20_dimer"/>
    <property type="match status" value="1"/>
</dbReference>
<dbReference type="InterPro" id="IPR011650">
    <property type="entry name" value="Peptidase_M20_dimer"/>
</dbReference>
<evidence type="ECO:0000313" key="4">
    <source>
        <dbReference type="Proteomes" id="UP000003529"/>
    </source>
</evidence>
<dbReference type="AlphaFoldDB" id="C4FQN6"/>
<dbReference type="Pfam" id="PF01546">
    <property type="entry name" value="Peptidase_M20"/>
    <property type="match status" value="1"/>
</dbReference>
<organism evidence="3 4">
    <name type="scientific">Veillonella dispar ATCC 17748</name>
    <dbReference type="NCBI Taxonomy" id="546273"/>
    <lineage>
        <taxon>Bacteria</taxon>
        <taxon>Bacillati</taxon>
        <taxon>Bacillota</taxon>
        <taxon>Negativicutes</taxon>
        <taxon>Veillonellales</taxon>
        <taxon>Veillonellaceae</taxon>
        <taxon>Veillonella</taxon>
    </lineage>
</organism>
<proteinExistence type="inferred from homology"/>
<dbReference type="SUPFAM" id="SSF55031">
    <property type="entry name" value="Bacterial exopeptidase dimerisation domain"/>
    <property type="match status" value="1"/>
</dbReference>
<dbReference type="NCBIfam" id="TIGR01891">
    <property type="entry name" value="amidohydrolases"/>
    <property type="match status" value="1"/>
</dbReference>
<dbReference type="PIRSF" id="PIRSF037226">
    <property type="entry name" value="Amidohydrolase_ACY1L2_prd"/>
    <property type="match status" value="1"/>
</dbReference>
<dbReference type="InterPro" id="IPR017144">
    <property type="entry name" value="Xaa-Arg_dipeptidase"/>
</dbReference>
<dbReference type="PANTHER" id="PTHR30575:SF3">
    <property type="entry name" value="PEPTIDASE M20 DIMERISATION DOMAIN-CONTAINING PROTEIN"/>
    <property type="match status" value="1"/>
</dbReference>
<dbReference type="GO" id="GO:0071713">
    <property type="term" value="F:para-aminobenzoyl-glutamate hydrolase activity"/>
    <property type="evidence" value="ECO:0007669"/>
    <property type="project" value="TreeGrafter"/>
</dbReference>
<gene>
    <name evidence="3" type="ORF">VEIDISOL_01104</name>
</gene>
<dbReference type="InterPro" id="IPR017439">
    <property type="entry name" value="Amidohydrolase"/>
</dbReference>
<dbReference type="EMBL" id="ACIK02000010">
    <property type="protein sequence ID" value="EEP65229.1"/>
    <property type="molecule type" value="Genomic_DNA"/>
</dbReference>
<evidence type="ECO:0000259" key="2">
    <source>
        <dbReference type="Pfam" id="PF07687"/>
    </source>
</evidence>
<comment type="similarity">
    <text evidence="1">Belongs to the peptidase M20A family.</text>
</comment>
<dbReference type="InterPro" id="IPR052030">
    <property type="entry name" value="Peptidase_M20/M20A_hydrolases"/>
</dbReference>
<accession>C4FQN6</accession>
<protein>
    <recommendedName>
        <fullName evidence="1">Peptidase M20 domain-containing protein 2</fullName>
    </recommendedName>
</protein>
<dbReference type="GO" id="GO:0046657">
    <property type="term" value="P:folic acid catabolic process"/>
    <property type="evidence" value="ECO:0007669"/>
    <property type="project" value="TreeGrafter"/>
</dbReference>
<dbReference type="Gene3D" id="3.30.70.360">
    <property type="match status" value="1"/>
</dbReference>
<dbReference type="HOGENOM" id="CLU_031812_2_1_9"/>
<feature type="domain" description="Peptidase M20 dimerisation" evidence="2">
    <location>
        <begin position="219"/>
        <end position="314"/>
    </location>
</feature>
<comment type="caution">
    <text evidence="3">The sequence shown here is derived from an EMBL/GenBank/DDBJ whole genome shotgun (WGS) entry which is preliminary data.</text>
</comment>
<dbReference type="PANTHER" id="PTHR30575">
    <property type="entry name" value="PEPTIDASE M20"/>
    <property type="match status" value="1"/>
</dbReference>
<dbReference type="SUPFAM" id="SSF53187">
    <property type="entry name" value="Zn-dependent exopeptidases"/>
    <property type="match status" value="1"/>
</dbReference>
<dbReference type="InterPro" id="IPR002933">
    <property type="entry name" value="Peptidase_M20"/>
</dbReference>
<dbReference type="InterPro" id="IPR036264">
    <property type="entry name" value="Bact_exopeptidase_dim_dom"/>
</dbReference>
<evidence type="ECO:0000256" key="1">
    <source>
        <dbReference type="PIRNR" id="PIRNR037226"/>
    </source>
</evidence>
<sequence length="454" mass="49792">MIDRILYGRFYKGDIMSRMTKEEVKQRVCKAIVDAQPRLRELAESIMAEPELGFKEVKTSKKVQAMFDELGISYTTGHALTGVKGRMKGRDSKYTVAMVGELDAILCPRHPRADDLTGAAHCCGHNVQITNMFAVAMGLQAVMDELAGDVVLFAVPAEEMIEIDYRNKLREQGKLKYMGGKQQLIYEGAFDDIDMAMQMHVETAKTPAGEMGLGSTSNGFVSKLIEYHGKVAHAAQAPHEGINALNAALMGVMGVNSIRETFKESDYFRFHPIINQGGTLVNCVPDYVQVESYVRASNIDAIVDGNHRVNRALKAGGDAVGATCVIKDLPGYLPMRNDERMNALLRENSNPIFGEANVYQGPHITASTDMGDVSHLMPVIHPWVGCINGVLHSAEYEISVPDVAYIKTAQALAMTIVDLLYDDAAGAKDVLDNFTPALNKESYIELLDRIAKGE</sequence>
<dbReference type="GO" id="GO:0005737">
    <property type="term" value="C:cytoplasm"/>
    <property type="evidence" value="ECO:0007669"/>
    <property type="project" value="TreeGrafter"/>
</dbReference>
<name>C4FQN6_9FIRM</name>
<dbReference type="GO" id="GO:0016805">
    <property type="term" value="F:dipeptidase activity"/>
    <property type="evidence" value="ECO:0007669"/>
    <property type="project" value="InterPro"/>
</dbReference>